<dbReference type="InterPro" id="IPR000477">
    <property type="entry name" value="RT_dom"/>
</dbReference>
<evidence type="ECO:0000259" key="1">
    <source>
        <dbReference type="PROSITE" id="PS50878"/>
    </source>
</evidence>
<evidence type="ECO:0000313" key="2">
    <source>
        <dbReference type="Ensembl" id="ENSSORP00005016392.1"/>
    </source>
</evidence>
<sequence>KQGCPLSSALYVLAISPLIKSINSDIGITGIPVGQSCLVKPMAYADDIIAVIKTQLEMDVLTKHLRMYEMASGAVLNHNKTEGVWIRNADDKPNLNIQTKEEIKILGITFGNNNCGERNWDQKMTLIKEEVNRWQNKNTNYKSRINIVKIHVLSKLFLANIFPPTEKMIMRLNKQCANLIRGTIREVTKRTLLFKSKELGGLRALDLSLKLNIAFIKNVSMSMSRKAIWIDDLMNE</sequence>
<dbReference type="AlphaFoldDB" id="A0A672ZIS7"/>
<name>A0A672ZIS7_9TELE</name>
<keyword evidence="3" id="KW-1185">Reference proteome</keyword>
<proteinExistence type="predicted"/>
<dbReference type="Pfam" id="PF00078">
    <property type="entry name" value="RVT_1"/>
    <property type="match status" value="1"/>
</dbReference>
<reference evidence="2" key="3">
    <citation type="submission" date="2025-09" db="UniProtKB">
        <authorList>
            <consortium name="Ensembl"/>
        </authorList>
    </citation>
    <scope>IDENTIFICATION</scope>
</reference>
<evidence type="ECO:0000313" key="3">
    <source>
        <dbReference type="Proteomes" id="UP000472271"/>
    </source>
</evidence>
<protein>
    <recommendedName>
        <fullName evidence="1">Reverse transcriptase domain-containing protein</fullName>
    </recommendedName>
</protein>
<accession>A0A672ZIS7</accession>
<reference evidence="2" key="2">
    <citation type="submission" date="2025-08" db="UniProtKB">
        <authorList>
            <consortium name="Ensembl"/>
        </authorList>
    </citation>
    <scope>IDENTIFICATION</scope>
</reference>
<dbReference type="PANTHER" id="PTHR31635:SF196">
    <property type="entry name" value="REVERSE TRANSCRIPTASE DOMAIN-CONTAINING PROTEIN-RELATED"/>
    <property type="match status" value="1"/>
</dbReference>
<dbReference type="Proteomes" id="UP000472271">
    <property type="component" value="Chromosome 1"/>
</dbReference>
<organism evidence="2 3">
    <name type="scientific">Sphaeramia orbicularis</name>
    <name type="common">orbiculate cardinalfish</name>
    <dbReference type="NCBI Taxonomy" id="375764"/>
    <lineage>
        <taxon>Eukaryota</taxon>
        <taxon>Metazoa</taxon>
        <taxon>Chordata</taxon>
        <taxon>Craniata</taxon>
        <taxon>Vertebrata</taxon>
        <taxon>Euteleostomi</taxon>
        <taxon>Actinopterygii</taxon>
        <taxon>Neopterygii</taxon>
        <taxon>Teleostei</taxon>
        <taxon>Neoteleostei</taxon>
        <taxon>Acanthomorphata</taxon>
        <taxon>Gobiaria</taxon>
        <taxon>Kurtiformes</taxon>
        <taxon>Apogonoidei</taxon>
        <taxon>Apogonidae</taxon>
        <taxon>Apogoninae</taxon>
        <taxon>Sphaeramia</taxon>
    </lineage>
</organism>
<dbReference type="PROSITE" id="PS50878">
    <property type="entry name" value="RT_POL"/>
    <property type="match status" value="1"/>
</dbReference>
<reference evidence="2" key="1">
    <citation type="submission" date="2019-06" db="EMBL/GenBank/DDBJ databases">
        <authorList>
            <consortium name="Wellcome Sanger Institute Data Sharing"/>
        </authorList>
    </citation>
    <scope>NUCLEOTIDE SEQUENCE [LARGE SCALE GENOMIC DNA]</scope>
</reference>
<feature type="domain" description="Reverse transcriptase" evidence="1">
    <location>
        <begin position="1"/>
        <end position="110"/>
    </location>
</feature>
<dbReference type="Ensembl" id="ENSSORT00005016901.1">
    <property type="protein sequence ID" value="ENSSORP00005016392.1"/>
    <property type="gene ID" value="ENSSORG00005008321.1"/>
</dbReference>
<dbReference type="PANTHER" id="PTHR31635">
    <property type="entry name" value="REVERSE TRANSCRIPTASE DOMAIN-CONTAINING PROTEIN-RELATED"/>
    <property type="match status" value="1"/>
</dbReference>
<dbReference type="InParanoid" id="A0A672ZIS7"/>